<keyword evidence="6 10" id="KW-1133">Transmembrane helix</keyword>
<evidence type="ECO:0000256" key="8">
    <source>
        <dbReference type="ARBA" id="ARBA00023136"/>
    </source>
</evidence>
<keyword evidence="10" id="KW-0560">Oxidoreductase</keyword>
<comment type="similarity">
    <text evidence="2 10">Belongs to the fatty acyl-CoA reductase family.</text>
</comment>
<sequence>MEFIENDPLLLGDHEPKNLDSTDPENLTPVQEFYRGASVLITGATGFLGKILLEKLLRSCGEVSTVYLLVRNKKGKAVATRVDEIFDEVVFERLKKECPKFRHKVVGVAGDCSLPDLGLSLEDRKRLIENVTIVFHVAATVRFDEKLKTAIDINVRATQDMLRLAREMPKLKSYIHVSTAYSNCVEPVIEERIYPPAMDYKKLLVMSDTLSDKLLDNLVPTILEKYPNTYAFTKQIAESVVQDLGKSLPVGITRPSIVVSTVKEPVRAWINNMYGATGVVAGSGVGLLRTLHCDKNSNANIVPVDMCVNSMIAAAWDVNEQFFDAVINEKDFDIPIYNFESSNDCPITWEYFMNTSLKYGFSIPSAKAIWYFCLILEKNLLLYTLYTFFLHTVPALLVDGALLCIGKKPKMMKVYSKVNKFSKVLSYFALKNWTFKSYNVQRVCRKMSDRDNRIFFSDLRQLNWDMFFQAYLRGVRVFLINDPMDTLPAANVKWRRLYWAHQTTKVVLAYFVLRFLWTCVSFFFNFL</sequence>
<name>A0A9N9TV24_PHYSR</name>
<dbReference type="AlphaFoldDB" id="A0A9N9TV24"/>
<feature type="region of interest" description="Disordered" evidence="11">
    <location>
        <begin position="1"/>
        <end position="24"/>
    </location>
</feature>
<dbReference type="GO" id="GO:0016020">
    <property type="term" value="C:membrane"/>
    <property type="evidence" value="ECO:0007669"/>
    <property type="project" value="UniProtKB-SubCell"/>
</dbReference>
<keyword evidence="7 10" id="KW-0443">Lipid metabolism</keyword>
<evidence type="ECO:0000256" key="11">
    <source>
        <dbReference type="SAM" id="MobiDB-lite"/>
    </source>
</evidence>
<keyword evidence="3 10" id="KW-0444">Lipid biosynthesis</keyword>
<dbReference type="PANTHER" id="PTHR11011">
    <property type="entry name" value="MALE STERILITY PROTEIN 2-RELATED"/>
    <property type="match status" value="1"/>
</dbReference>
<dbReference type="SUPFAM" id="SSF51735">
    <property type="entry name" value="NAD(P)-binding Rossmann-fold domains"/>
    <property type="match status" value="1"/>
</dbReference>
<keyword evidence="8 10" id="KW-0472">Membrane</keyword>
<feature type="transmembrane region" description="Helical" evidence="10">
    <location>
        <begin position="506"/>
        <end position="526"/>
    </location>
</feature>
<keyword evidence="5 10" id="KW-0521">NADP</keyword>
<dbReference type="EC" id="1.2.1.84" evidence="10"/>
<evidence type="ECO:0000256" key="7">
    <source>
        <dbReference type="ARBA" id="ARBA00023098"/>
    </source>
</evidence>
<dbReference type="InterPro" id="IPR033640">
    <property type="entry name" value="FAR_C"/>
</dbReference>
<proteinExistence type="inferred from homology"/>
<dbReference type="GO" id="GO:0035336">
    <property type="term" value="P:long-chain fatty-acyl-CoA metabolic process"/>
    <property type="evidence" value="ECO:0007669"/>
    <property type="project" value="TreeGrafter"/>
</dbReference>
<keyword evidence="4 10" id="KW-0812">Transmembrane</keyword>
<dbReference type="Proteomes" id="UP001153712">
    <property type="component" value="Chromosome 5"/>
</dbReference>
<evidence type="ECO:0000256" key="10">
    <source>
        <dbReference type="RuleBase" id="RU363097"/>
    </source>
</evidence>
<dbReference type="InterPro" id="IPR026055">
    <property type="entry name" value="FAR"/>
</dbReference>
<dbReference type="CDD" id="cd05236">
    <property type="entry name" value="FAR-N_SDR_e"/>
    <property type="match status" value="1"/>
</dbReference>
<dbReference type="CDD" id="cd09071">
    <property type="entry name" value="FAR_C"/>
    <property type="match status" value="1"/>
</dbReference>
<accession>A0A9N9TV24</accession>
<evidence type="ECO:0000256" key="3">
    <source>
        <dbReference type="ARBA" id="ARBA00022516"/>
    </source>
</evidence>
<dbReference type="GO" id="GO:0080019">
    <property type="term" value="F:alcohol-forming very long-chain fatty acyl-CoA reductase activity"/>
    <property type="evidence" value="ECO:0007669"/>
    <property type="project" value="InterPro"/>
</dbReference>
<dbReference type="EMBL" id="OU900098">
    <property type="protein sequence ID" value="CAG9862416.1"/>
    <property type="molecule type" value="Genomic_DNA"/>
</dbReference>
<protein>
    <recommendedName>
        <fullName evidence="10">Fatty acyl-CoA reductase</fullName>
        <ecNumber evidence="10">1.2.1.84</ecNumber>
    </recommendedName>
</protein>
<evidence type="ECO:0000256" key="2">
    <source>
        <dbReference type="ARBA" id="ARBA00005928"/>
    </source>
</evidence>
<dbReference type="FunFam" id="3.40.50.720:FF:000143">
    <property type="entry name" value="Fatty acyl-CoA reductase"/>
    <property type="match status" value="1"/>
</dbReference>
<dbReference type="InterPro" id="IPR013120">
    <property type="entry name" value="FAR_NAD-bd"/>
</dbReference>
<gene>
    <name evidence="14" type="ORF">PHYEVI_LOCUS8731</name>
</gene>
<feature type="domain" description="Thioester reductase (TE)" evidence="13">
    <location>
        <begin position="41"/>
        <end position="311"/>
    </location>
</feature>
<dbReference type="Pfam" id="PF03015">
    <property type="entry name" value="Sterile"/>
    <property type="match status" value="1"/>
</dbReference>
<feature type="domain" description="Fatty acyl-CoA reductase C-terminal" evidence="12">
    <location>
        <begin position="390"/>
        <end position="482"/>
    </location>
</feature>
<evidence type="ECO:0000256" key="4">
    <source>
        <dbReference type="ARBA" id="ARBA00022692"/>
    </source>
</evidence>
<feature type="transmembrane region" description="Helical" evidence="10">
    <location>
        <begin position="380"/>
        <end position="405"/>
    </location>
</feature>
<evidence type="ECO:0000256" key="6">
    <source>
        <dbReference type="ARBA" id="ARBA00022989"/>
    </source>
</evidence>
<reference evidence="14" key="1">
    <citation type="submission" date="2022-01" db="EMBL/GenBank/DDBJ databases">
        <authorList>
            <person name="King R."/>
        </authorList>
    </citation>
    <scope>NUCLEOTIDE SEQUENCE</scope>
</reference>
<dbReference type="Gene3D" id="3.40.50.720">
    <property type="entry name" value="NAD(P)-binding Rossmann-like Domain"/>
    <property type="match status" value="1"/>
</dbReference>
<dbReference type="InterPro" id="IPR036291">
    <property type="entry name" value="NAD(P)-bd_dom_sf"/>
</dbReference>
<evidence type="ECO:0000256" key="9">
    <source>
        <dbReference type="ARBA" id="ARBA00052530"/>
    </source>
</evidence>
<evidence type="ECO:0000256" key="1">
    <source>
        <dbReference type="ARBA" id="ARBA00004141"/>
    </source>
</evidence>
<keyword evidence="15" id="KW-1185">Reference proteome</keyword>
<dbReference type="GO" id="GO:0102965">
    <property type="term" value="F:alcohol-forming long-chain fatty acyl-CoA reductase activity"/>
    <property type="evidence" value="ECO:0007669"/>
    <property type="project" value="UniProtKB-EC"/>
</dbReference>
<evidence type="ECO:0000259" key="13">
    <source>
        <dbReference type="Pfam" id="PF07993"/>
    </source>
</evidence>
<dbReference type="GO" id="GO:0005777">
    <property type="term" value="C:peroxisome"/>
    <property type="evidence" value="ECO:0007669"/>
    <property type="project" value="TreeGrafter"/>
</dbReference>
<evidence type="ECO:0000313" key="14">
    <source>
        <dbReference type="EMBL" id="CAG9862416.1"/>
    </source>
</evidence>
<evidence type="ECO:0000256" key="5">
    <source>
        <dbReference type="ARBA" id="ARBA00022857"/>
    </source>
</evidence>
<organism evidence="14 15">
    <name type="scientific">Phyllotreta striolata</name>
    <name type="common">Striped flea beetle</name>
    <name type="synonym">Crioceris striolata</name>
    <dbReference type="NCBI Taxonomy" id="444603"/>
    <lineage>
        <taxon>Eukaryota</taxon>
        <taxon>Metazoa</taxon>
        <taxon>Ecdysozoa</taxon>
        <taxon>Arthropoda</taxon>
        <taxon>Hexapoda</taxon>
        <taxon>Insecta</taxon>
        <taxon>Pterygota</taxon>
        <taxon>Neoptera</taxon>
        <taxon>Endopterygota</taxon>
        <taxon>Coleoptera</taxon>
        <taxon>Polyphaga</taxon>
        <taxon>Cucujiformia</taxon>
        <taxon>Chrysomeloidea</taxon>
        <taxon>Chrysomelidae</taxon>
        <taxon>Galerucinae</taxon>
        <taxon>Alticini</taxon>
        <taxon>Phyllotreta</taxon>
    </lineage>
</organism>
<evidence type="ECO:0000259" key="12">
    <source>
        <dbReference type="Pfam" id="PF03015"/>
    </source>
</evidence>
<comment type="catalytic activity">
    <reaction evidence="9 10">
        <text>a long-chain fatty acyl-CoA + 2 NADPH + 2 H(+) = a long-chain primary fatty alcohol + 2 NADP(+) + CoA</text>
        <dbReference type="Rhea" id="RHEA:52716"/>
        <dbReference type="ChEBI" id="CHEBI:15378"/>
        <dbReference type="ChEBI" id="CHEBI:57287"/>
        <dbReference type="ChEBI" id="CHEBI:57783"/>
        <dbReference type="ChEBI" id="CHEBI:58349"/>
        <dbReference type="ChEBI" id="CHEBI:77396"/>
        <dbReference type="ChEBI" id="CHEBI:83139"/>
        <dbReference type="EC" id="1.2.1.84"/>
    </reaction>
</comment>
<evidence type="ECO:0000313" key="15">
    <source>
        <dbReference type="Proteomes" id="UP001153712"/>
    </source>
</evidence>
<dbReference type="OrthoDB" id="429813at2759"/>
<dbReference type="Pfam" id="PF07993">
    <property type="entry name" value="NAD_binding_4"/>
    <property type="match status" value="1"/>
</dbReference>
<dbReference type="PANTHER" id="PTHR11011:SF60">
    <property type="entry name" value="FATTY ACYL-COA REDUCTASE-RELATED"/>
    <property type="match status" value="1"/>
</dbReference>
<comment type="function">
    <text evidence="10">Catalyzes the reduction of fatty acyl-CoA to fatty alcohols.</text>
</comment>
<comment type="subcellular location">
    <subcellularLocation>
        <location evidence="1">Membrane</location>
        <topology evidence="1">Multi-pass membrane protein</topology>
    </subcellularLocation>
</comment>